<protein>
    <recommendedName>
        <fullName evidence="3">Tetratricopeptide repeat protein</fullName>
    </recommendedName>
</protein>
<gene>
    <name evidence="1" type="ORF">N790_15210</name>
</gene>
<keyword evidence="2" id="KW-1185">Reference proteome</keyword>
<dbReference type="EMBL" id="AVCH01000127">
    <property type="protein sequence ID" value="KFN49303.1"/>
    <property type="molecule type" value="Genomic_DNA"/>
</dbReference>
<proteinExistence type="predicted"/>
<sequence>DHLEARRGLADVREAALVQARAALASRDFATARERLALARAMAAPAAELETIEAELALRESTDADLADLLQRARDAQARGYIEPLPDGALALYLEALRLQPDNAIALDGRRAILADLLRQAEAAMAAGDFDAAVALVARVVESDPSHLGLPEVQARLGEARAAIEREREQALQAATGDLRAGRLEAAAAGFEALLAKDPA</sequence>
<accession>A0A091B9G2</accession>
<dbReference type="eggNOG" id="COG4783">
    <property type="taxonomic scope" value="Bacteria"/>
</dbReference>
<name>A0A091B9G2_9GAMM</name>
<evidence type="ECO:0008006" key="3">
    <source>
        <dbReference type="Google" id="ProtNLM"/>
    </source>
</evidence>
<dbReference type="Proteomes" id="UP000029392">
    <property type="component" value="Unassembled WGS sequence"/>
</dbReference>
<evidence type="ECO:0000313" key="1">
    <source>
        <dbReference type="EMBL" id="KFN49303.1"/>
    </source>
</evidence>
<dbReference type="AlphaFoldDB" id="A0A091B9G2"/>
<evidence type="ECO:0000313" key="2">
    <source>
        <dbReference type="Proteomes" id="UP000029392"/>
    </source>
</evidence>
<feature type="non-terminal residue" evidence="1">
    <location>
        <position position="1"/>
    </location>
</feature>
<comment type="caution">
    <text evidence="1">The sequence shown here is derived from an EMBL/GenBank/DDBJ whole genome shotgun (WGS) entry which is preliminary data.</text>
</comment>
<reference evidence="1 2" key="1">
    <citation type="submission" date="2013-09" db="EMBL/GenBank/DDBJ databases">
        <title>Genome sequencing of Arenimonas malthae.</title>
        <authorList>
            <person name="Chen F."/>
            <person name="Wang G."/>
        </authorList>
    </citation>
    <scope>NUCLEOTIDE SEQUENCE [LARGE SCALE GENOMIC DNA]</scope>
    <source>
        <strain evidence="1 2">CC-JY-1</strain>
    </source>
</reference>
<dbReference type="SUPFAM" id="SSF48452">
    <property type="entry name" value="TPR-like"/>
    <property type="match status" value="1"/>
</dbReference>
<feature type="non-terminal residue" evidence="1">
    <location>
        <position position="200"/>
    </location>
</feature>
<dbReference type="Gene3D" id="1.25.40.10">
    <property type="entry name" value="Tetratricopeptide repeat domain"/>
    <property type="match status" value="1"/>
</dbReference>
<organism evidence="1 2">
    <name type="scientific">Arenimonas malthae CC-JY-1</name>
    <dbReference type="NCBI Taxonomy" id="1384054"/>
    <lineage>
        <taxon>Bacteria</taxon>
        <taxon>Pseudomonadati</taxon>
        <taxon>Pseudomonadota</taxon>
        <taxon>Gammaproteobacteria</taxon>
        <taxon>Lysobacterales</taxon>
        <taxon>Lysobacteraceae</taxon>
        <taxon>Arenimonas</taxon>
    </lineage>
</organism>
<dbReference type="InterPro" id="IPR011990">
    <property type="entry name" value="TPR-like_helical_dom_sf"/>
</dbReference>